<gene>
    <name evidence="1" type="ORF">NSP04_07345</name>
</gene>
<reference evidence="1" key="1">
    <citation type="submission" date="2022-07" db="EMBL/GenBank/DDBJ databases">
        <authorList>
            <person name="Xamxidin M."/>
        </authorList>
    </citation>
    <scope>NUCLEOTIDE SEQUENCE</scope>
    <source>
        <strain evidence="1">YS8-69</strain>
    </source>
</reference>
<proteinExistence type="predicted"/>
<protein>
    <submittedName>
        <fullName evidence="1">Uncharacterized protein</fullName>
    </submittedName>
</protein>
<accession>A0ABT1XH26</accession>
<dbReference type="EMBL" id="JANKHG010000017">
    <property type="protein sequence ID" value="MCR2746459.1"/>
    <property type="molecule type" value="Genomic_DNA"/>
</dbReference>
<evidence type="ECO:0000313" key="1">
    <source>
        <dbReference type="EMBL" id="MCR2746459.1"/>
    </source>
</evidence>
<keyword evidence="2" id="KW-1185">Reference proteome</keyword>
<sequence>MQTGLWGMQVDYVRAIEAGESTSYELERDCIESVLPLMSNVNEHGSVRTIGGRCSKMADMRYFMVHSFFRPGPKFARIDPRTALADANCDRATEFSQRTLARLLAMQLIGAGYNIKSEIQFDHQDPRSQTLIGTPGGFKGYGLGKALLNGTDTHTKKVEKITAFMQGVREVSRGFLRDHEANQGVEARLGGSDQLAHRARLVLLSASPRRLQANPDIVKPLVTQLNEYERAGIRGYLDAEECAHLSADLITKLQEAKPVLLTE</sequence>
<organism evidence="1 2">
    <name type="scientific">Limnobacter parvus</name>
    <dbReference type="NCBI Taxonomy" id="2939690"/>
    <lineage>
        <taxon>Bacteria</taxon>
        <taxon>Pseudomonadati</taxon>
        <taxon>Pseudomonadota</taxon>
        <taxon>Betaproteobacteria</taxon>
        <taxon>Burkholderiales</taxon>
        <taxon>Burkholderiaceae</taxon>
        <taxon>Limnobacter</taxon>
    </lineage>
</organism>
<dbReference type="RefSeq" id="WP_257511699.1">
    <property type="nucleotide sequence ID" value="NZ_JANKHG010000017.1"/>
</dbReference>
<evidence type="ECO:0000313" key="2">
    <source>
        <dbReference type="Proteomes" id="UP001165267"/>
    </source>
</evidence>
<name>A0ABT1XH26_9BURK</name>
<comment type="caution">
    <text evidence="1">The sequence shown here is derived from an EMBL/GenBank/DDBJ whole genome shotgun (WGS) entry which is preliminary data.</text>
</comment>
<dbReference type="Proteomes" id="UP001165267">
    <property type="component" value="Unassembled WGS sequence"/>
</dbReference>